<evidence type="ECO:0000256" key="4">
    <source>
        <dbReference type="ARBA" id="ARBA00022989"/>
    </source>
</evidence>
<evidence type="ECO:0000256" key="1">
    <source>
        <dbReference type="ARBA" id="ARBA00004141"/>
    </source>
</evidence>
<proteinExistence type="inferred from homology"/>
<dbReference type="Proteomes" id="UP000266067">
    <property type="component" value="Unassembled WGS sequence"/>
</dbReference>
<dbReference type="RefSeq" id="WP_119606936.1">
    <property type="nucleotide sequence ID" value="NZ_QXFH01000070.1"/>
</dbReference>
<dbReference type="PANTHER" id="PTHR43461:SF1">
    <property type="entry name" value="TRANSMEMBRANE PROTEIN 256"/>
    <property type="match status" value="1"/>
</dbReference>
<comment type="caution">
    <text evidence="7">The sequence shown here is derived from an EMBL/GenBank/DDBJ whole genome shotgun (WGS) entry which is preliminary data.</text>
</comment>
<name>A0A3A1N6W5_9FLAO</name>
<keyword evidence="8" id="KW-1185">Reference proteome</keyword>
<keyword evidence="5 6" id="KW-0472">Membrane</keyword>
<keyword evidence="3 6" id="KW-0812">Transmembrane</keyword>
<sequence>MNRTILLVGTAMGMLAIILGAFGAHGLEKLVDAEAIDTFETGVKYQMYHALFLLFLGLWNGIAVKAKKMVFTLVLLGVVLFSFSIYLLALNSLTSFDFKIIGFLTPIGGVLMISGWFYLGYNILTQKELN</sequence>
<evidence type="ECO:0000256" key="2">
    <source>
        <dbReference type="ARBA" id="ARBA00009694"/>
    </source>
</evidence>
<feature type="transmembrane region" description="Helical" evidence="6">
    <location>
        <begin position="47"/>
        <end position="63"/>
    </location>
</feature>
<evidence type="ECO:0000256" key="3">
    <source>
        <dbReference type="ARBA" id="ARBA00022692"/>
    </source>
</evidence>
<keyword evidence="4 6" id="KW-1133">Transmembrane helix</keyword>
<evidence type="ECO:0000256" key="6">
    <source>
        <dbReference type="SAM" id="Phobius"/>
    </source>
</evidence>
<dbReference type="Pfam" id="PF04241">
    <property type="entry name" value="DUF423"/>
    <property type="match status" value="1"/>
</dbReference>
<comment type="subcellular location">
    <subcellularLocation>
        <location evidence="1">Membrane</location>
        <topology evidence="1">Multi-pass membrane protein</topology>
    </subcellularLocation>
</comment>
<dbReference type="PANTHER" id="PTHR43461">
    <property type="entry name" value="TRANSMEMBRANE PROTEIN 256"/>
    <property type="match status" value="1"/>
</dbReference>
<dbReference type="AlphaFoldDB" id="A0A3A1N6W5"/>
<evidence type="ECO:0000313" key="8">
    <source>
        <dbReference type="Proteomes" id="UP000266067"/>
    </source>
</evidence>
<reference evidence="7 8" key="1">
    <citation type="submission" date="2018-08" db="EMBL/GenBank/DDBJ databases">
        <title>Proposal of Muricauda 72 sp.nov. and Muricauda NH166 sp.nov., isolated from seawater.</title>
        <authorList>
            <person name="Cheng H."/>
            <person name="Wu Y.-H."/>
            <person name="Guo L.-L."/>
            <person name="Xu X.-W."/>
        </authorList>
    </citation>
    <scope>NUCLEOTIDE SEQUENCE [LARGE SCALE GENOMIC DNA]</scope>
    <source>
        <strain evidence="7 8">KCTC 22173</strain>
    </source>
</reference>
<organism evidence="7 8">
    <name type="scientific">Flagellimonas lutimaris</name>
    <dbReference type="NCBI Taxonomy" id="475082"/>
    <lineage>
        <taxon>Bacteria</taxon>
        <taxon>Pseudomonadati</taxon>
        <taxon>Bacteroidota</taxon>
        <taxon>Flavobacteriia</taxon>
        <taxon>Flavobacteriales</taxon>
        <taxon>Flavobacteriaceae</taxon>
        <taxon>Flagellimonas</taxon>
    </lineage>
</organism>
<dbReference type="InterPro" id="IPR006696">
    <property type="entry name" value="DUF423"/>
</dbReference>
<gene>
    <name evidence="7" type="ORF">D2V08_04770</name>
</gene>
<protein>
    <submittedName>
        <fullName evidence="7">DUF423 domain-containing protein</fullName>
    </submittedName>
</protein>
<dbReference type="EMBL" id="QXFH01000070">
    <property type="protein sequence ID" value="RIV34700.1"/>
    <property type="molecule type" value="Genomic_DNA"/>
</dbReference>
<dbReference type="OrthoDB" id="9802121at2"/>
<evidence type="ECO:0000313" key="7">
    <source>
        <dbReference type="EMBL" id="RIV34700.1"/>
    </source>
</evidence>
<comment type="similarity">
    <text evidence="2">Belongs to the UPF0382 family.</text>
</comment>
<accession>A0A3A1N6W5</accession>
<evidence type="ECO:0000256" key="5">
    <source>
        <dbReference type="ARBA" id="ARBA00023136"/>
    </source>
</evidence>
<feature type="transmembrane region" description="Helical" evidence="6">
    <location>
        <begin position="70"/>
        <end position="88"/>
    </location>
</feature>
<dbReference type="GO" id="GO:0005886">
    <property type="term" value="C:plasma membrane"/>
    <property type="evidence" value="ECO:0007669"/>
    <property type="project" value="TreeGrafter"/>
</dbReference>
<feature type="transmembrane region" description="Helical" evidence="6">
    <location>
        <begin position="100"/>
        <end position="121"/>
    </location>
</feature>